<sequence>MSWRNGVETSGSAADLGRIFRTPFISVDISKALRERRRFPRVPTRARLQPNNEARRVAFTAWNSHLNTQFQNPITPNDSNPNHTITRRPGTTLKSLKINQTINSESGISTTSFNSGDGFILYKECFRTVSYTHLTLPTKA</sequence>
<evidence type="ECO:0000313" key="1">
    <source>
        <dbReference type="EMBL" id="CUV60571.1"/>
    </source>
</evidence>
<name>A0A0S4X9L4_RALSL</name>
<dbReference type="AlphaFoldDB" id="A0A0S4X9L4"/>
<proteinExistence type="predicted"/>
<organism evidence="1">
    <name type="scientific">Ralstonia solanacearum</name>
    <name type="common">Pseudomonas solanacearum</name>
    <dbReference type="NCBI Taxonomy" id="305"/>
    <lineage>
        <taxon>Bacteria</taxon>
        <taxon>Pseudomonadati</taxon>
        <taxon>Pseudomonadota</taxon>
        <taxon>Betaproteobacteria</taxon>
        <taxon>Burkholderiales</taxon>
        <taxon>Burkholderiaceae</taxon>
        <taxon>Ralstonia</taxon>
        <taxon>Ralstonia solanacearum species complex</taxon>
    </lineage>
</organism>
<gene>
    <name evidence="1" type="ORF">RD1301_v1_1020022</name>
</gene>
<dbReference type="EMBL" id="LN899822">
    <property type="protein sequence ID" value="CUV60571.1"/>
    <property type="molecule type" value="Genomic_DNA"/>
</dbReference>
<protein>
    <submittedName>
        <fullName evidence="1">Uncharacterized protein</fullName>
    </submittedName>
</protein>
<reference evidence="1" key="1">
    <citation type="submission" date="2015-10" db="EMBL/GenBank/DDBJ databases">
        <authorList>
            <person name="Gilbert D.G."/>
        </authorList>
    </citation>
    <scope>NUCLEOTIDE SEQUENCE</scope>
    <source>
        <strain evidence="1">Phyl III-seqv23</strain>
    </source>
</reference>
<accession>A0A0S4X9L4</accession>